<dbReference type="EMBL" id="GBXM01019162">
    <property type="protein sequence ID" value="JAH89415.1"/>
    <property type="molecule type" value="Transcribed_RNA"/>
</dbReference>
<protein>
    <submittedName>
        <fullName evidence="1">Uncharacterized protein</fullName>
    </submittedName>
</protein>
<reference evidence="1" key="1">
    <citation type="submission" date="2014-11" db="EMBL/GenBank/DDBJ databases">
        <authorList>
            <person name="Amaro Gonzalez C."/>
        </authorList>
    </citation>
    <scope>NUCLEOTIDE SEQUENCE</scope>
</reference>
<organism evidence="1">
    <name type="scientific">Anguilla anguilla</name>
    <name type="common">European freshwater eel</name>
    <name type="synonym">Muraena anguilla</name>
    <dbReference type="NCBI Taxonomy" id="7936"/>
    <lineage>
        <taxon>Eukaryota</taxon>
        <taxon>Metazoa</taxon>
        <taxon>Chordata</taxon>
        <taxon>Craniata</taxon>
        <taxon>Vertebrata</taxon>
        <taxon>Euteleostomi</taxon>
        <taxon>Actinopterygii</taxon>
        <taxon>Neopterygii</taxon>
        <taxon>Teleostei</taxon>
        <taxon>Anguilliformes</taxon>
        <taxon>Anguillidae</taxon>
        <taxon>Anguilla</taxon>
    </lineage>
</organism>
<proteinExistence type="predicted"/>
<reference evidence="1" key="2">
    <citation type="journal article" date="2015" name="Fish Shellfish Immunol.">
        <title>Early steps in the European eel (Anguilla anguilla)-Vibrio vulnificus interaction in the gills: Role of the RtxA13 toxin.</title>
        <authorList>
            <person name="Callol A."/>
            <person name="Pajuelo D."/>
            <person name="Ebbesson L."/>
            <person name="Teles M."/>
            <person name="MacKenzie S."/>
            <person name="Amaro C."/>
        </authorList>
    </citation>
    <scope>NUCLEOTIDE SEQUENCE</scope>
</reference>
<dbReference type="AlphaFoldDB" id="A0A0E9WIM1"/>
<name>A0A0E9WIM1_ANGAN</name>
<accession>A0A0E9WIM1</accession>
<evidence type="ECO:0000313" key="1">
    <source>
        <dbReference type="EMBL" id="JAH89415.1"/>
    </source>
</evidence>
<sequence length="82" mass="9712">MFECYYFVFVKMETSHVCLDPKNCYSLRSSSQFLNTGQPVPSRRLRSPALYKRSLISHIKQRGSDLLWQSDRDLPFKNVEKH</sequence>